<keyword evidence="4" id="KW-1185">Reference proteome</keyword>
<dbReference type="InterPro" id="IPR038670">
    <property type="entry name" value="HslJ-like_sf"/>
</dbReference>
<dbReference type="EMBL" id="JAKZMM010000034">
    <property type="protein sequence ID" value="MCJ2381465.1"/>
    <property type="molecule type" value="Genomic_DNA"/>
</dbReference>
<evidence type="ECO:0000259" key="2">
    <source>
        <dbReference type="Pfam" id="PF03724"/>
    </source>
</evidence>
<evidence type="ECO:0000256" key="1">
    <source>
        <dbReference type="SAM" id="SignalP"/>
    </source>
</evidence>
<dbReference type="RefSeq" id="WP_243325825.1">
    <property type="nucleotide sequence ID" value="NZ_JAKZMM010000034.1"/>
</dbReference>
<dbReference type="Gene3D" id="2.40.128.270">
    <property type="match status" value="1"/>
</dbReference>
<organism evidence="3 4">
    <name type="scientific">Parabacteroides faecalis</name>
    <dbReference type="NCBI Taxonomy" id="2924040"/>
    <lineage>
        <taxon>Bacteria</taxon>
        <taxon>Pseudomonadati</taxon>
        <taxon>Bacteroidota</taxon>
        <taxon>Bacteroidia</taxon>
        <taxon>Bacteroidales</taxon>
        <taxon>Tannerellaceae</taxon>
        <taxon>Parabacteroides</taxon>
    </lineage>
</organism>
<dbReference type="InterPro" id="IPR005184">
    <property type="entry name" value="DUF306_Meta_HslJ"/>
</dbReference>
<dbReference type="PANTHER" id="PTHR35535">
    <property type="entry name" value="HEAT SHOCK PROTEIN HSLJ"/>
    <property type="match status" value="1"/>
</dbReference>
<feature type="signal peptide" evidence="1">
    <location>
        <begin position="1"/>
        <end position="24"/>
    </location>
</feature>
<dbReference type="PROSITE" id="PS51257">
    <property type="entry name" value="PROKAR_LIPOPROTEIN"/>
    <property type="match status" value="1"/>
</dbReference>
<gene>
    <name evidence="3" type="ORF">MUN53_12745</name>
</gene>
<dbReference type="Pfam" id="PF03724">
    <property type="entry name" value="META"/>
    <property type="match status" value="1"/>
</dbReference>
<evidence type="ECO:0000313" key="4">
    <source>
        <dbReference type="Proteomes" id="UP001165444"/>
    </source>
</evidence>
<dbReference type="PANTHER" id="PTHR35535:SF1">
    <property type="entry name" value="HEAT SHOCK PROTEIN HSLJ"/>
    <property type="match status" value="1"/>
</dbReference>
<dbReference type="InterPro" id="IPR053147">
    <property type="entry name" value="Hsp_HslJ-like"/>
</dbReference>
<feature type="domain" description="DUF306" evidence="2">
    <location>
        <begin position="29"/>
        <end position="120"/>
    </location>
</feature>
<reference evidence="3 4" key="1">
    <citation type="submission" date="2022-03" db="EMBL/GenBank/DDBJ databases">
        <title>Parabacteroides sp. nov. isolated from swine feces.</title>
        <authorList>
            <person name="Bak J.E."/>
        </authorList>
    </citation>
    <scope>NUCLEOTIDE SEQUENCE [LARGE SCALE GENOMIC DNA]</scope>
    <source>
        <strain evidence="3 4">AGMB00274</strain>
    </source>
</reference>
<name>A0ABT0C366_9BACT</name>
<feature type="chain" id="PRO_5045719948" evidence="1">
    <location>
        <begin position="25"/>
        <end position="140"/>
    </location>
</feature>
<accession>A0ABT0C366</accession>
<proteinExistence type="predicted"/>
<sequence length="140" mass="15222">MKKFFMFALMIPAFIGSLVACSNAKMTAQQLEGKWNIVEVKGEKVTAENTPFMEFDMKENKLHGNAGCNIFNTAVTVDEKDASALSIAQGMTTMMACPDMDTETKILRSFESVKGVKAGANANEAQLVDGEGNVVFLLKK</sequence>
<protein>
    <submittedName>
        <fullName evidence="3">META domain-containing protein</fullName>
    </submittedName>
</protein>
<comment type="caution">
    <text evidence="3">The sequence shown here is derived from an EMBL/GenBank/DDBJ whole genome shotgun (WGS) entry which is preliminary data.</text>
</comment>
<evidence type="ECO:0000313" key="3">
    <source>
        <dbReference type="EMBL" id="MCJ2381465.1"/>
    </source>
</evidence>
<dbReference type="Proteomes" id="UP001165444">
    <property type="component" value="Unassembled WGS sequence"/>
</dbReference>
<keyword evidence="1" id="KW-0732">Signal</keyword>